<comment type="similarity">
    <text evidence="2">Belongs to the major facilitator superfamily. Sugar transporter (TC 2.A.1.1) family.</text>
</comment>
<dbReference type="PANTHER" id="PTHR48020">
    <property type="entry name" value="PROTON MYO-INOSITOL COTRANSPORTER"/>
    <property type="match status" value="1"/>
</dbReference>
<reference evidence="9 10" key="1">
    <citation type="submission" date="2015-09" db="EMBL/GenBank/DDBJ databases">
        <title>Draft genome of a European isolate of the apple canker pathogen Neonectria ditissima.</title>
        <authorList>
            <person name="Gomez-Cortecero A."/>
            <person name="Harrison R.J."/>
            <person name="Armitage A.D."/>
        </authorList>
    </citation>
    <scope>NUCLEOTIDE SEQUENCE [LARGE SCALE GENOMIC DNA]</scope>
    <source>
        <strain evidence="9 10">R09/05</strain>
    </source>
</reference>
<dbReference type="PROSITE" id="PS00216">
    <property type="entry name" value="SUGAR_TRANSPORT_1"/>
    <property type="match status" value="1"/>
</dbReference>
<protein>
    <recommendedName>
        <fullName evidence="8">Major facilitator superfamily (MFS) profile domain-containing protein</fullName>
    </recommendedName>
</protein>
<evidence type="ECO:0000256" key="5">
    <source>
        <dbReference type="ARBA" id="ARBA00022989"/>
    </source>
</evidence>
<comment type="caution">
    <text evidence="9">The sequence shown here is derived from an EMBL/GenBank/DDBJ whole genome shotgun (WGS) entry which is preliminary data.</text>
</comment>
<dbReference type="Gene3D" id="1.20.1250.20">
    <property type="entry name" value="MFS general substrate transporter like domains"/>
    <property type="match status" value="1"/>
</dbReference>
<feature type="non-terminal residue" evidence="9">
    <location>
        <position position="335"/>
    </location>
</feature>
<evidence type="ECO:0000256" key="3">
    <source>
        <dbReference type="ARBA" id="ARBA00022448"/>
    </source>
</evidence>
<dbReference type="Pfam" id="PF00083">
    <property type="entry name" value="Sugar_tr"/>
    <property type="match status" value="1"/>
</dbReference>
<dbReference type="EMBL" id="LKCW01000023">
    <property type="protein sequence ID" value="KPM44110.1"/>
    <property type="molecule type" value="Genomic_DNA"/>
</dbReference>
<keyword evidence="10" id="KW-1185">Reference proteome</keyword>
<dbReference type="InterPro" id="IPR036259">
    <property type="entry name" value="MFS_trans_sf"/>
</dbReference>
<keyword evidence="4 7" id="KW-0812">Transmembrane</keyword>
<dbReference type="AlphaFoldDB" id="A0A0P7BB87"/>
<evidence type="ECO:0000256" key="1">
    <source>
        <dbReference type="ARBA" id="ARBA00004141"/>
    </source>
</evidence>
<dbReference type="OrthoDB" id="6339427at2759"/>
<dbReference type="GO" id="GO:0005366">
    <property type="term" value="F:myo-inositol:proton symporter activity"/>
    <property type="evidence" value="ECO:0007669"/>
    <property type="project" value="TreeGrafter"/>
</dbReference>
<feature type="transmembrane region" description="Helical" evidence="7">
    <location>
        <begin position="110"/>
        <end position="133"/>
    </location>
</feature>
<dbReference type="GO" id="GO:1904679">
    <property type="term" value="P:myo-inositol import across plasma membrane"/>
    <property type="evidence" value="ECO:0007669"/>
    <property type="project" value="TreeGrafter"/>
</dbReference>
<keyword evidence="6 7" id="KW-0472">Membrane</keyword>
<dbReference type="InterPro" id="IPR005828">
    <property type="entry name" value="MFS_sugar_transport-like"/>
</dbReference>
<evidence type="ECO:0000256" key="2">
    <source>
        <dbReference type="ARBA" id="ARBA00010992"/>
    </source>
</evidence>
<name>A0A0P7BB87_9HYPO</name>
<accession>A0A0P7BB87</accession>
<dbReference type="GO" id="GO:0016020">
    <property type="term" value="C:membrane"/>
    <property type="evidence" value="ECO:0007669"/>
    <property type="project" value="UniProtKB-SubCell"/>
</dbReference>
<evidence type="ECO:0000256" key="6">
    <source>
        <dbReference type="ARBA" id="ARBA00023136"/>
    </source>
</evidence>
<evidence type="ECO:0000313" key="9">
    <source>
        <dbReference type="EMBL" id="KPM44110.1"/>
    </source>
</evidence>
<evidence type="ECO:0000256" key="4">
    <source>
        <dbReference type="ARBA" id="ARBA00022692"/>
    </source>
</evidence>
<dbReference type="InterPro" id="IPR020846">
    <property type="entry name" value="MFS_dom"/>
</dbReference>
<keyword evidence="5 7" id="KW-1133">Transmembrane helix</keyword>
<feature type="domain" description="Major facilitator superfamily (MFS) profile" evidence="8">
    <location>
        <begin position="1"/>
        <end position="335"/>
    </location>
</feature>
<dbReference type="InterPro" id="IPR050814">
    <property type="entry name" value="Myo-inositol_Transporter"/>
</dbReference>
<dbReference type="PANTHER" id="PTHR48020:SF22">
    <property type="entry name" value="MAJOR FACILITATOR SUPERFAMILY (MFS) PROFILE DOMAIN-CONTAINING PROTEIN-RELATED"/>
    <property type="match status" value="1"/>
</dbReference>
<feature type="transmembrane region" description="Helical" evidence="7">
    <location>
        <begin position="264"/>
        <end position="290"/>
    </location>
</feature>
<evidence type="ECO:0000259" key="8">
    <source>
        <dbReference type="PROSITE" id="PS50850"/>
    </source>
</evidence>
<sequence length="335" mass="36161">MAHYAAEHEKAASSKEDAVFGKSSESCEHVEQYHGSTTEFDDSIEETKPEQGCYDTGVISAVLVTIGDDLGHELSSHEQELVTSLTSGGALIGALIAGLPADKFGRKLGIYIGCLLFLIGSIIQAASFTPLYIGELAPAKYRGRMIAFDNLSVTFGQLISYALGAALTDAAHGWRWMVAIGGVPPIILACLLPQCPESPRQLIAHGKIDQARVVIARVYSSATEEQLKSKMDRLVYTIEVESQVVASKSLWWQFKQLHCVPSNLRALTVACAVMAISQLGGFNTLMYYSATLFALVGFNKPTAVAIVVGATNFVFSFVNLVLVDKLGRRILLLIT</sequence>
<gene>
    <name evidence="9" type="ORF">AK830_g2397</name>
</gene>
<organism evidence="9 10">
    <name type="scientific">Neonectria ditissima</name>
    <dbReference type="NCBI Taxonomy" id="78410"/>
    <lineage>
        <taxon>Eukaryota</taxon>
        <taxon>Fungi</taxon>
        <taxon>Dikarya</taxon>
        <taxon>Ascomycota</taxon>
        <taxon>Pezizomycotina</taxon>
        <taxon>Sordariomycetes</taxon>
        <taxon>Hypocreomycetidae</taxon>
        <taxon>Hypocreales</taxon>
        <taxon>Nectriaceae</taxon>
        <taxon>Neonectria</taxon>
    </lineage>
</organism>
<evidence type="ECO:0000313" key="10">
    <source>
        <dbReference type="Proteomes" id="UP000050424"/>
    </source>
</evidence>
<feature type="transmembrane region" description="Helical" evidence="7">
    <location>
        <begin position="302"/>
        <end position="323"/>
    </location>
</feature>
<dbReference type="PROSITE" id="PS50850">
    <property type="entry name" value="MFS"/>
    <property type="match status" value="1"/>
</dbReference>
<feature type="transmembrane region" description="Helical" evidence="7">
    <location>
        <begin position="145"/>
        <end position="167"/>
    </location>
</feature>
<dbReference type="Proteomes" id="UP000050424">
    <property type="component" value="Unassembled WGS sequence"/>
</dbReference>
<keyword evidence="3" id="KW-0813">Transport</keyword>
<evidence type="ECO:0000256" key="7">
    <source>
        <dbReference type="SAM" id="Phobius"/>
    </source>
</evidence>
<comment type="subcellular location">
    <subcellularLocation>
        <location evidence="1">Membrane</location>
        <topology evidence="1">Multi-pass membrane protein</topology>
    </subcellularLocation>
</comment>
<dbReference type="InterPro" id="IPR005829">
    <property type="entry name" value="Sugar_transporter_CS"/>
</dbReference>
<proteinExistence type="inferred from homology"/>
<dbReference type="SUPFAM" id="SSF103473">
    <property type="entry name" value="MFS general substrate transporter"/>
    <property type="match status" value="1"/>
</dbReference>